<dbReference type="InterPro" id="IPR038375">
    <property type="entry name" value="NDUFAF7_sf"/>
</dbReference>
<dbReference type="GO" id="GO:0035243">
    <property type="term" value="F:protein-arginine omega-N symmetric methyltransferase activity"/>
    <property type="evidence" value="ECO:0007669"/>
    <property type="project" value="UniProtKB-EC"/>
</dbReference>
<evidence type="ECO:0000256" key="3">
    <source>
        <dbReference type="ARBA" id="ARBA00022603"/>
    </source>
</evidence>
<comment type="function">
    <text evidence="7">Arginine methyltransferase involved in the assembly or stability of mitochondrial NADH:ubiquinone oxidoreductase complex (complex I).</text>
</comment>
<dbReference type="EC" id="2.1.1.320" evidence="7"/>
<dbReference type="Proteomes" id="UP000238350">
    <property type="component" value="Unassembled WGS sequence"/>
</dbReference>
<keyword evidence="4 7" id="KW-0808">Transferase</keyword>
<dbReference type="SUPFAM" id="SSF53335">
    <property type="entry name" value="S-adenosyl-L-methionine-dependent methyltransferases"/>
    <property type="match status" value="1"/>
</dbReference>
<keyword evidence="9" id="KW-1185">Reference proteome</keyword>
<dbReference type="GO" id="GO:0005739">
    <property type="term" value="C:mitochondrion"/>
    <property type="evidence" value="ECO:0007669"/>
    <property type="project" value="UniProtKB-SubCell"/>
</dbReference>
<evidence type="ECO:0000256" key="2">
    <source>
        <dbReference type="ARBA" id="ARBA00005891"/>
    </source>
</evidence>
<evidence type="ECO:0000313" key="8">
    <source>
        <dbReference type="EMBL" id="PRT53476.1"/>
    </source>
</evidence>
<organism evidence="8 9">
    <name type="scientific">Wickerhamiella sorbophila</name>
    <dbReference type="NCBI Taxonomy" id="45607"/>
    <lineage>
        <taxon>Eukaryota</taxon>
        <taxon>Fungi</taxon>
        <taxon>Dikarya</taxon>
        <taxon>Ascomycota</taxon>
        <taxon>Saccharomycotina</taxon>
        <taxon>Dipodascomycetes</taxon>
        <taxon>Dipodascales</taxon>
        <taxon>Trichomonascaceae</taxon>
        <taxon>Wickerhamiella</taxon>
    </lineage>
</organism>
<evidence type="ECO:0000313" key="9">
    <source>
        <dbReference type="Proteomes" id="UP000238350"/>
    </source>
</evidence>
<comment type="similarity">
    <text evidence="2 7">Belongs to the NDUFAF7 family.</text>
</comment>
<evidence type="ECO:0000256" key="4">
    <source>
        <dbReference type="ARBA" id="ARBA00022679"/>
    </source>
</evidence>
<dbReference type="RefSeq" id="XP_024663422.1">
    <property type="nucleotide sequence ID" value="XM_024807654.1"/>
</dbReference>
<dbReference type="AlphaFoldDB" id="A0A2T0FEQ4"/>
<gene>
    <name evidence="8" type="ORF">B9G98_01096</name>
</gene>
<accession>A0A2T0FEQ4</accession>
<keyword evidence="3 7" id="KW-0489">Methyltransferase</keyword>
<dbReference type="Pfam" id="PF02636">
    <property type="entry name" value="Methyltransf_28"/>
    <property type="match status" value="1"/>
</dbReference>
<dbReference type="InterPro" id="IPR029063">
    <property type="entry name" value="SAM-dependent_MTases_sf"/>
</dbReference>
<dbReference type="PANTHER" id="PTHR12049:SF5">
    <property type="entry name" value="PROTEIN ARGININE METHYLTRANSFERASE NDUFAF7 HOMOLOG, MITOCHONDRIAL"/>
    <property type="match status" value="1"/>
</dbReference>
<keyword evidence="5 7" id="KW-0496">Mitochondrion</keyword>
<dbReference type="EMBL" id="NDIQ01000001">
    <property type="protein sequence ID" value="PRT53476.1"/>
    <property type="molecule type" value="Genomic_DNA"/>
</dbReference>
<dbReference type="GO" id="GO:0032259">
    <property type="term" value="P:methylation"/>
    <property type="evidence" value="ECO:0007669"/>
    <property type="project" value="UniProtKB-KW"/>
</dbReference>
<dbReference type="Gene3D" id="3.40.50.12710">
    <property type="match status" value="1"/>
</dbReference>
<comment type="caution">
    <text evidence="8">The sequence shown here is derived from an EMBL/GenBank/DDBJ whole genome shotgun (WGS) entry which is preliminary data.</text>
</comment>
<keyword evidence="8" id="KW-0830">Ubiquinone</keyword>
<comment type="catalytic activity">
    <reaction evidence="6 7">
        <text>L-arginyl-[protein] + 2 S-adenosyl-L-methionine = N(omega),N(omega)'-dimethyl-L-arginyl-[protein] + 2 S-adenosyl-L-homocysteine + 2 H(+)</text>
        <dbReference type="Rhea" id="RHEA:48108"/>
        <dbReference type="Rhea" id="RHEA-COMP:10532"/>
        <dbReference type="Rhea" id="RHEA-COMP:11992"/>
        <dbReference type="ChEBI" id="CHEBI:15378"/>
        <dbReference type="ChEBI" id="CHEBI:29965"/>
        <dbReference type="ChEBI" id="CHEBI:57856"/>
        <dbReference type="ChEBI" id="CHEBI:59789"/>
        <dbReference type="ChEBI" id="CHEBI:88221"/>
        <dbReference type="EC" id="2.1.1.320"/>
    </reaction>
</comment>
<evidence type="ECO:0000256" key="7">
    <source>
        <dbReference type="RuleBase" id="RU364114"/>
    </source>
</evidence>
<name>A0A2T0FEQ4_9ASCO</name>
<sequence>MRRSILPKTLIRHAHTQSPKRTVPKFSGRGKFNPETQEHDYVQEHDYTVTPYTYSYLASDNMEQFERFPLLSNLTLYKRKTRPVKSRMLARDFIDDSLYNPHYGYFAKTAEIFSPDSPFRFKEMANIDDFLDEWSEEYKRASADKDLNASEVAKNQLDKLLAEKRTAKVNRQVWHTPTELFHPYYGQALARYIVGQFRSQADRSELVLYEMGAGNGTLMVDILDFLRDNEPEIYAKTHYNIIEISASLALKQNVHSAGHRDRVTVTNQSVFEWSKRDERPCFFIALEVWDNFAHDCIRYDNTTNQPHQAYVVVDGNGDFTQVYSDRLDSLASQFFSLREKINYKPTLQLGIHPLQKPRLLRQLKNSVYSFHGNLSSPEYIPTRYLQFLNVLNAKFPNHKLLASDFTNFDEHISGYCAPVIQTFMEGMPITIPTYMALQGFFDIMFPTDFTFAAQLYEQVCNRKAIATSHGDFLKNWASKETSTRTGEDPMLSFYRNTAFLTS</sequence>
<dbReference type="STRING" id="45607.A0A2T0FEQ4"/>
<reference evidence="8 9" key="1">
    <citation type="submission" date="2017-04" db="EMBL/GenBank/DDBJ databases">
        <title>Genome sequencing of [Candida] sorbophila.</title>
        <authorList>
            <person name="Ahn J.O."/>
        </authorList>
    </citation>
    <scope>NUCLEOTIDE SEQUENCE [LARGE SCALE GENOMIC DNA]</scope>
    <source>
        <strain evidence="8 9">DS02</strain>
    </source>
</reference>
<evidence type="ECO:0000256" key="5">
    <source>
        <dbReference type="ARBA" id="ARBA00023128"/>
    </source>
</evidence>
<evidence type="ECO:0000256" key="1">
    <source>
        <dbReference type="ARBA" id="ARBA00004173"/>
    </source>
</evidence>
<dbReference type="InterPro" id="IPR003788">
    <property type="entry name" value="NDUFAF7"/>
</dbReference>
<dbReference type="GeneID" id="36514845"/>
<dbReference type="OrthoDB" id="17415at2759"/>
<dbReference type="PANTHER" id="PTHR12049">
    <property type="entry name" value="PROTEIN ARGININE METHYLTRANSFERASE NDUFAF7, MITOCHONDRIAL"/>
    <property type="match status" value="1"/>
</dbReference>
<protein>
    <recommendedName>
        <fullName evidence="7">Protein arginine methyltransferase NDUFAF7</fullName>
        <ecNumber evidence="7">2.1.1.320</ecNumber>
    </recommendedName>
</protein>
<comment type="subcellular location">
    <subcellularLocation>
        <location evidence="1 7">Mitochondrion</location>
    </subcellularLocation>
</comment>
<proteinExistence type="inferred from homology"/>
<evidence type="ECO:0000256" key="6">
    <source>
        <dbReference type="ARBA" id="ARBA00048612"/>
    </source>
</evidence>